<name>A0A1H5T193_9VIBR</name>
<protein>
    <recommendedName>
        <fullName evidence="3">Outer membrane protein beta-barrel domain-containing protein</fullName>
    </recommendedName>
</protein>
<evidence type="ECO:0000313" key="1">
    <source>
        <dbReference type="EMBL" id="SEF56536.1"/>
    </source>
</evidence>
<evidence type="ECO:0008006" key="3">
    <source>
        <dbReference type="Google" id="ProtNLM"/>
    </source>
</evidence>
<gene>
    <name evidence="1" type="ORF">SAMN04488244_10282</name>
</gene>
<dbReference type="AlphaFoldDB" id="A0A1H5T193"/>
<reference evidence="2" key="1">
    <citation type="submission" date="2016-10" db="EMBL/GenBank/DDBJ databases">
        <authorList>
            <person name="Varghese N."/>
            <person name="Submissions S."/>
        </authorList>
    </citation>
    <scope>NUCLEOTIDE SEQUENCE [LARGE SCALE GENOMIC DNA]</scope>
    <source>
        <strain evidence="2">CGMCC 1.7062</strain>
    </source>
</reference>
<dbReference type="Proteomes" id="UP000236721">
    <property type="component" value="Unassembled WGS sequence"/>
</dbReference>
<dbReference type="InterPro" id="IPR011250">
    <property type="entry name" value="OMP/PagP_B-barrel"/>
</dbReference>
<sequence>MFSVIEMDIRHLSIAALLTALFPFTSAAGDFKVAVGAFFSQADTSIGVTDPFTGQPYELDLESDLSLKERSTLPYLLIGYDFNDRHGVFLDWRSLHRDATNEFISKPFQIPGEDYLVQAGARIESTLNIDILRIGYTYKFYDGEDWDWKAQAGLHVMNFTVGIGGELGVRSEDNGDIITPINKEEFTSLTAPLPNIGLVGEYWFNEDWQLLGHAQVFALTVEDISGMLLDLGLGFEYQFTQDLGLAATYSYYEINVDYGYEFADLDARFRFFGPKLMLSCAF</sequence>
<organism evidence="1 2">
    <name type="scientific">Vibrio hangzhouensis</name>
    <dbReference type="NCBI Taxonomy" id="462991"/>
    <lineage>
        <taxon>Bacteria</taxon>
        <taxon>Pseudomonadati</taxon>
        <taxon>Pseudomonadota</taxon>
        <taxon>Gammaproteobacteria</taxon>
        <taxon>Vibrionales</taxon>
        <taxon>Vibrionaceae</taxon>
        <taxon>Vibrio</taxon>
    </lineage>
</organism>
<dbReference type="EMBL" id="FNVG01000002">
    <property type="protein sequence ID" value="SEF56536.1"/>
    <property type="molecule type" value="Genomic_DNA"/>
</dbReference>
<evidence type="ECO:0000313" key="2">
    <source>
        <dbReference type="Proteomes" id="UP000236721"/>
    </source>
</evidence>
<proteinExistence type="predicted"/>
<dbReference type="SUPFAM" id="SSF56925">
    <property type="entry name" value="OMPA-like"/>
    <property type="match status" value="1"/>
</dbReference>
<keyword evidence="2" id="KW-1185">Reference proteome</keyword>
<accession>A0A1H5T193</accession>